<gene>
    <name evidence="4" type="ORF">QYM36_009676</name>
</gene>
<dbReference type="EMBL" id="JAVRJZ010000014">
    <property type="protein sequence ID" value="KAK2713864.1"/>
    <property type="molecule type" value="Genomic_DNA"/>
</dbReference>
<keyword evidence="5" id="KW-1185">Reference proteome</keyword>
<feature type="domain" description="DDE Tnp4" evidence="3">
    <location>
        <begin position="25"/>
        <end position="74"/>
    </location>
</feature>
<evidence type="ECO:0000256" key="1">
    <source>
        <dbReference type="ARBA" id="ARBA00001968"/>
    </source>
</evidence>
<dbReference type="Proteomes" id="UP001187531">
    <property type="component" value="Unassembled WGS sequence"/>
</dbReference>
<evidence type="ECO:0000313" key="5">
    <source>
        <dbReference type="Proteomes" id="UP001187531"/>
    </source>
</evidence>
<dbReference type="InterPro" id="IPR027806">
    <property type="entry name" value="HARBI1_dom"/>
</dbReference>
<sequence length="145" mass="16690">MKPYAGRKLNRLPQEFDDESVIKREINNFRQARARRVVENAFGILTTKWRIFRRPIVTNHGTITKIVYAAYLLHDFMQMQDFSVPAASRYCPPEYTDSDTSKGMWRNEGFGDHLQSTGRIGSNNPSRSAIDNRDQIASYFVSPLG</sequence>
<dbReference type="Pfam" id="PF13359">
    <property type="entry name" value="DDE_Tnp_4"/>
    <property type="match status" value="1"/>
</dbReference>
<comment type="caution">
    <text evidence="4">The sequence shown here is derived from an EMBL/GenBank/DDBJ whole genome shotgun (WGS) entry which is preliminary data.</text>
</comment>
<comment type="cofactor">
    <cofactor evidence="1">
        <name>a divalent metal cation</name>
        <dbReference type="ChEBI" id="CHEBI:60240"/>
    </cofactor>
</comment>
<evidence type="ECO:0000256" key="2">
    <source>
        <dbReference type="ARBA" id="ARBA00022723"/>
    </source>
</evidence>
<protein>
    <recommendedName>
        <fullName evidence="3">DDE Tnp4 domain-containing protein</fullName>
    </recommendedName>
</protein>
<reference evidence="4" key="1">
    <citation type="submission" date="2023-07" db="EMBL/GenBank/DDBJ databases">
        <title>Chromosome-level genome assembly of Artemia franciscana.</title>
        <authorList>
            <person name="Jo E."/>
        </authorList>
    </citation>
    <scope>NUCLEOTIDE SEQUENCE</scope>
    <source>
        <tissue evidence="4">Whole body</tissue>
    </source>
</reference>
<dbReference type="AlphaFoldDB" id="A0AA88L5Q9"/>
<dbReference type="GO" id="GO:0046872">
    <property type="term" value="F:metal ion binding"/>
    <property type="evidence" value="ECO:0007669"/>
    <property type="project" value="UniProtKB-KW"/>
</dbReference>
<accession>A0AA88L5Q9</accession>
<proteinExistence type="predicted"/>
<keyword evidence="2" id="KW-0479">Metal-binding</keyword>
<evidence type="ECO:0000313" key="4">
    <source>
        <dbReference type="EMBL" id="KAK2713864.1"/>
    </source>
</evidence>
<name>A0AA88L5Q9_ARTSF</name>
<organism evidence="4 5">
    <name type="scientific">Artemia franciscana</name>
    <name type="common">Brine shrimp</name>
    <name type="synonym">Artemia sanfranciscana</name>
    <dbReference type="NCBI Taxonomy" id="6661"/>
    <lineage>
        <taxon>Eukaryota</taxon>
        <taxon>Metazoa</taxon>
        <taxon>Ecdysozoa</taxon>
        <taxon>Arthropoda</taxon>
        <taxon>Crustacea</taxon>
        <taxon>Branchiopoda</taxon>
        <taxon>Anostraca</taxon>
        <taxon>Artemiidae</taxon>
        <taxon>Artemia</taxon>
    </lineage>
</organism>
<evidence type="ECO:0000259" key="3">
    <source>
        <dbReference type="Pfam" id="PF13359"/>
    </source>
</evidence>